<evidence type="ECO:0000256" key="3">
    <source>
        <dbReference type="ARBA" id="ARBA00022989"/>
    </source>
</evidence>
<evidence type="ECO:0000256" key="9">
    <source>
        <dbReference type="SAM" id="Phobius"/>
    </source>
</evidence>
<evidence type="ECO:0000256" key="2">
    <source>
        <dbReference type="ARBA" id="ARBA00022692"/>
    </source>
</evidence>
<dbReference type="PROSITE" id="PS50885">
    <property type="entry name" value="HAMP"/>
    <property type="match status" value="1"/>
</dbReference>
<dbReference type="InterPro" id="IPR032255">
    <property type="entry name" value="HBM"/>
</dbReference>
<dbReference type="PANTHER" id="PTHR32089:SF119">
    <property type="entry name" value="METHYL-ACCEPTING CHEMOTAXIS PROTEIN CTPL"/>
    <property type="match status" value="1"/>
</dbReference>
<organism evidence="12 13">
    <name type="scientific">Paraglaciecola algarum</name>
    <dbReference type="NCBI Taxonomy" id="3050085"/>
    <lineage>
        <taxon>Bacteria</taxon>
        <taxon>Pseudomonadati</taxon>
        <taxon>Pseudomonadota</taxon>
        <taxon>Gammaproteobacteria</taxon>
        <taxon>Alteromonadales</taxon>
        <taxon>Alteromonadaceae</taxon>
        <taxon>Paraglaciecola</taxon>
    </lineage>
</organism>
<dbReference type="RefSeq" id="WP_235311017.1">
    <property type="nucleotide sequence ID" value="NZ_JAKGAS010000002.1"/>
</dbReference>
<evidence type="ECO:0000256" key="8">
    <source>
        <dbReference type="SAM" id="Coils"/>
    </source>
</evidence>
<dbReference type="Pfam" id="PF00015">
    <property type="entry name" value="MCPsignal"/>
    <property type="match status" value="1"/>
</dbReference>
<sequence length="615" mass="67855">MKLLIKHKLYGLAAFVVFSLAIIFAAGSFHESSQNHLYQLIDSSNKLQIALLQLRRSEKDFLMRQDFKYVQKFDQVFKNSEKELKILISQVAKSGLDGSELAKVNGLLQRYIAAFHKLVDGVERKGIDKNSGHYGKLRKVTHELEAYLEAQNNDRALVQLLTLRRHEKDFMLRSDPKYLGSLNDTANGLKTLLSGDPKSIALIQNYTQEFAAFADISKEIGLDQNEGYRGQLRNAVHELEESLSIINNKLVQETEEQLASSRVVNIGLTVVLCLVIALVIVFVARQVVNAIEFLSNSFSDIRRSEDLSKRVKILRDDEIGSASKDFNILIEYFHHMVEKIAIAIVKLENATSTVSKSVHNTQVSVEKQAIQSDMVATAITEMGATANDIAKNADRTASTVTSTHDSAKEGAEKVKQTISNVDKLANTLITAGEDMHHLKTKSDGVTSVLDVIKGIAEQTNLLALNAAIEAARAGEQGRGFAVVADEVRTLAMRTQESTAEITKIINDLQESTVGIVAVVEQCRNESVESTTAAKEAGLVLDNIMLEMETVAQMTTEIATAVEEQSYVVEDVNKNVMQIRDLGSDINKESQSNVSASQDLSDQAVLLKETISIFKV</sequence>
<dbReference type="InterPro" id="IPR003660">
    <property type="entry name" value="HAMP_dom"/>
</dbReference>
<comment type="similarity">
    <text evidence="6">Belongs to the methyl-accepting chemotaxis (MCP) protein family.</text>
</comment>
<dbReference type="SMART" id="SM00283">
    <property type="entry name" value="MA"/>
    <property type="match status" value="1"/>
</dbReference>
<dbReference type="Gene3D" id="1.10.287.950">
    <property type="entry name" value="Methyl-accepting chemotaxis protein"/>
    <property type="match status" value="1"/>
</dbReference>
<reference evidence="12 13" key="1">
    <citation type="submission" date="2022-01" db="EMBL/GenBank/DDBJ databases">
        <title>Paraglaciecola sp. G1-23.</title>
        <authorList>
            <person name="Jin M.S."/>
            <person name="Han D.M."/>
            <person name="Kim H.M."/>
            <person name="Jeon C.O."/>
        </authorList>
    </citation>
    <scope>NUCLEOTIDE SEQUENCE [LARGE SCALE GENOMIC DNA]</scope>
    <source>
        <strain evidence="12 13">G1-23</strain>
    </source>
</reference>
<dbReference type="CDD" id="cd11386">
    <property type="entry name" value="MCP_signal"/>
    <property type="match status" value="1"/>
</dbReference>
<keyword evidence="2 9" id="KW-0812">Transmembrane</keyword>
<protein>
    <submittedName>
        <fullName evidence="12">Methyl-accepting chemotaxis protein</fullName>
    </submittedName>
</protein>
<dbReference type="EMBL" id="JAKGAS010000002">
    <property type="protein sequence ID" value="MCF2947497.1"/>
    <property type="molecule type" value="Genomic_DNA"/>
</dbReference>
<evidence type="ECO:0000259" key="11">
    <source>
        <dbReference type="PROSITE" id="PS50885"/>
    </source>
</evidence>
<evidence type="ECO:0000313" key="12">
    <source>
        <dbReference type="EMBL" id="MCF2947497.1"/>
    </source>
</evidence>
<evidence type="ECO:0000256" key="7">
    <source>
        <dbReference type="PROSITE-ProRule" id="PRU00284"/>
    </source>
</evidence>
<evidence type="ECO:0000256" key="5">
    <source>
        <dbReference type="ARBA" id="ARBA00023224"/>
    </source>
</evidence>
<dbReference type="SMART" id="SM01358">
    <property type="entry name" value="HBM"/>
    <property type="match status" value="1"/>
</dbReference>
<feature type="domain" description="Methyl-accepting transducer" evidence="10">
    <location>
        <begin position="343"/>
        <end position="579"/>
    </location>
</feature>
<keyword evidence="3 9" id="KW-1133">Transmembrane helix</keyword>
<evidence type="ECO:0000259" key="10">
    <source>
        <dbReference type="PROSITE" id="PS50111"/>
    </source>
</evidence>
<feature type="transmembrane region" description="Helical" evidence="9">
    <location>
        <begin position="263"/>
        <end position="284"/>
    </location>
</feature>
<feature type="domain" description="HAMP" evidence="11">
    <location>
        <begin position="285"/>
        <end position="338"/>
    </location>
</feature>
<dbReference type="InterPro" id="IPR004089">
    <property type="entry name" value="MCPsignal_dom"/>
</dbReference>
<keyword evidence="8" id="KW-0175">Coiled coil</keyword>
<accession>A0ABS9D643</accession>
<gene>
    <name evidence="12" type="ORF">L0668_05215</name>
</gene>
<keyword evidence="5 7" id="KW-0807">Transducer</keyword>
<name>A0ABS9D643_9ALTE</name>
<feature type="coiled-coil region" evidence="8">
    <location>
        <begin position="229"/>
        <end position="256"/>
    </location>
</feature>
<keyword evidence="4 9" id="KW-0472">Membrane</keyword>
<evidence type="ECO:0000256" key="1">
    <source>
        <dbReference type="ARBA" id="ARBA00004141"/>
    </source>
</evidence>
<dbReference type="Proteomes" id="UP001521137">
    <property type="component" value="Unassembled WGS sequence"/>
</dbReference>
<comment type="subcellular location">
    <subcellularLocation>
        <location evidence="1">Membrane</location>
        <topology evidence="1">Multi-pass membrane protein</topology>
    </subcellularLocation>
</comment>
<dbReference type="SUPFAM" id="SSF58104">
    <property type="entry name" value="Methyl-accepting chemotaxis protein (MCP) signaling domain"/>
    <property type="match status" value="1"/>
</dbReference>
<dbReference type="CDD" id="cd06225">
    <property type="entry name" value="HAMP"/>
    <property type="match status" value="1"/>
</dbReference>
<evidence type="ECO:0000256" key="6">
    <source>
        <dbReference type="ARBA" id="ARBA00029447"/>
    </source>
</evidence>
<proteinExistence type="inferred from homology"/>
<keyword evidence="13" id="KW-1185">Reference proteome</keyword>
<comment type="caution">
    <text evidence="12">The sequence shown here is derived from an EMBL/GenBank/DDBJ whole genome shotgun (WGS) entry which is preliminary data.</text>
</comment>
<evidence type="ECO:0000313" key="13">
    <source>
        <dbReference type="Proteomes" id="UP001521137"/>
    </source>
</evidence>
<dbReference type="PANTHER" id="PTHR32089">
    <property type="entry name" value="METHYL-ACCEPTING CHEMOTAXIS PROTEIN MCPB"/>
    <property type="match status" value="1"/>
</dbReference>
<dbReference type="PROSITE" id="PS50111">
    <property type="entry name" value="CHEMOTAXIS_TRANSDUC_2"/>
    <property type="match status" value="1"/>
</dbReference>
<evidence type="ECO:0000256" key="4">
    <source>
        <dbReference type="ARBA" id="ARBA00023136"/>
    </source>
</evidence>